<name>A0A507R1H2_MONPU</name>
<feature type="compositionally biased region" description="Acidic residues" evidence="8">
    <location>
        <begin position="903"/>
        <end position="912"/>
    </location>
</feature>
<feature type="region of interest" description="Disordered" evidence="8">
    <location>
        <begin position="1157"/>
        <end position="1192"/>
    </location>
</feature>
<feature type="compositionally biased region" description="Polar residues" evidence="8">
    <location>
        <begin position="533"/>
        <end position="547"/>
    </location>
</feature>
<feature type="region of interest" description="Disordered" evidence="8">
    <location>
        <begin position="107"/>
        <end position="183"/>
    </location>
</feature>
<dbReference type="Gene3D" id="2.30.29.30">
    <property type="entry name" value="Pleckstrin-homology domain (PH domain)/Phosphotyrosine-binding domain (PTB)"/>
    <property type="match status" value="1"/>
</dbReference>
<dbReference type="Proteomes" id="UP000319663">
    <property type="component" value="Unassembled WGS sequence"/>
</dbReference>
<feature type="compositionally biased region" description="Polar residues" evidence="8">
    <location>
        <begin position="831"/>
        <end position="841"/>
    </location>
</feature>
<feature type="compositionally biased region" description="Polar residues" evidence="8">
    <location>
        <begin position="1166"/>
        <end position="1177"/>
    </location>
</feature>
<dbReference type="GO" id="GO:0051028">
    <property type="term" value="P:mRNA transport"/>
    <property type="evidence" value="ECO:0007669"/>
    <property type="project" value="UniProtKB-KW"/>
</dbReference>
<dbReference type="InterPro" id="IPR000156">
    <property type="entry name" value="Ran_bind_dom"/>
</dbReference>
<comment type="caution">
    <text evidence="10">The sequence shown here is derived from an EMBL/GenBank/DDBJ whole genome shotgun (WGS) entry which is preliminary data.</text>
</comment>
<gene>
    <name evidence="10" type="ORF">MPDQ_000857</name>
</gene>
<feature type="compositionally biased region" description="Basic and acidic residues" evidence="8">
    <location>
        <begin position="1108"/>
        <end position="1129"/>
    </location>
</feature>
<dbReference type="PROSITE" id="PS50196">
    <property type="entry name" value="RANBD1"/>
    <property type="match status" value="1"/>
</dbReference>
<keyword evidence="3" id="KW-0509">mRNA transport</keyword>
<proteinExistence type="predicted"/>
<feature type="compositionally biased region" description="Low complexity" evidence="8">
    <location>
        <begin position="501"/>
        <end position="517"/>
    </location>
</feature>
<feature type="compositionally biased region" description="Low complexity" evidence="8">
    <location>
        <begin position="299"/>
        <end position="331"/>
    </location>
</feature>
<keyword evidence="11" id="KW-1185">Reference proteome</keyword>
<dbReference type="STRING" id="5098.A0A507R1H2"/>
<keyword evidence="7" id="KW-0539">Nucleus</keyword>
<feature type="compositionally biased region" description="Polar residues" evidence="8">
    <location>
        <begin position="132"/>
        <end position="156"/>
    </location>
</feature>
<evidence type="ECO:0000256" key="2">
    <source>
        <dbReference type="ARBA" id="ARBA00022448"/>
    </source>
</evidence>
<accession>A0A507R1H2</accession>
<feature type="region of interest" description="Disordered" evidence="8">
    <location>
        <begin position="700"/>
        <end position="975"/>
    </location>
</feature>
<dbReference type="GO" id="GO:0015031">
    <property type="term" value="P:protein transport"/>
    <property type="evidence" value="ECO:0007669"/>
    <property type="project" value="UniProtKB-KW"/>
</dbReference>
<feature type="region of interest" description="Disordered" evidence="8">
    <location>
        <begin position="646"/>
        <end position="688"/>
    </location>
</feature>
<feature type="region of interest" description="Disordered" evidence="8">
    <location>
        <begin position="994"/>
        <end position="1133"/>
    </location>
</feature>
<evidence type="ECO:0000256" key="3">
    <source>
        <dbReference type="ARBA" id="ARBA00022816"/>
    </source>
</evidence>
<feature type="compositionally biased region" description="Acidic residues" evidence="8">
    <location>
        <begin position="1000"/>
        <end position="1019"/>
    </location>
</feature>
<feature type="compositionally biased region" description="Low complexity" evidence="8">
    <location>
        <begin position="1085"/>
        <end position="1098"/>
    </location>
</feature>
<dbReference type="InterPro" id="IPR015007">
    <property type="entry name" value="NUP2/50/61"/>
</dbReference>
<feature type="compositionally biased region" description="Low complexity" evidence="8">
    <location>
        <begin position="561"/>
        <end position="575"/>
    </location>
</feature>
<protein>
    <recommendedName>
        <fullName evidence="9">RanBD1 domain-containing protein</fullName>
    </recommendedName>
</protein>
<dbReference type="CDD" id="cd13170">
    <property type="entry name" value="RanBD_NUP50"/>
    <property type="match status" value="1"/>
</dbReference>
<feature type="region of interest" description="Disordered" evidence="8">
    <location>
        <begin position="196"/>
        <end position="575"/>
    </location>
</feature>
<evidence type="ECO:0000256" key="8">
    <source>
        <dbReference type="SAM" id="MobiDB-lite"/>
    </source>
</evidence>
<comment type="subcellular location">
    <subcellularLocation>
        <location evidence="1">Nucleus</location>
        <location evidence="1">Nuclear pore complex</location>
    </subcellularLocation>
</comment>
<sequence>MESDKPQRATAAQMANRKIKDVRRRRPVSASGPSAPPSGSPFSSIDPNIQSSMPGSQPSSGFVFGQSQSFPGVGSNPSQNASTPFAFGASSGASSFSFNSFNSNMNNPFSGLNNAAPAQPPSDGGFKGSIFNFPSSGNQNASAQAPATGLFGSQQPSSTSASFGGFGSNTATTTTGISSQSTPAMSAVTGNIFTQPSTTAAAPSSSIFGPSTPVKPSAFGQSIAFGSDSMQTSPDTNTNGSSKSIFQSSINATGGKSLFTKPEAKNETAGEEKTTFSTPAQSVFGGKPIGTPSPSIFGTPSSTSQAATTTSAAPATTTSAVTASATPATTSNPFGQSLSKTAGPLQNPFQAGNLFAPKPSEEKNESQKQTGTGTAEAKPGFQLPPSTPSSTSLFSKSTSAAPTTASNGLFGSPPAFSTPQPAVGASNLFAPKTAVPADQEASKATPSNPFGSLFASPAAKSSPQKEPAQDELQSTQKPFPSLFTSKPGPSAEEPKTNKSQGPAASTSPFSSSATGFGVSKPSTMFSPKPSPFPTSVTGPEVQKSSPAPTAPAQVPSRVNGAETAAPSSQTTQTSSAFMRLKDIGPEDLPANLDENTRNQIQLLWRVRALNTSFKRIISDLDPSVDDFDNIVLFYLRAREAIGAPASLRKRKAPHDDSATVPTVDEAPASKKVKSADTPPVFGASGQGSVSTALGMTISQSPITSTPSKLFGTPSHAASGSKKRKSNEDDDDESAGASSSLLGKRTKESERSTTASIFAQSFSKSVLPDAGNETSGIKTPSPFKSSVSEQKQSAVGSTTPTSSPSKPPFSFTAAPKESPTPAPLFSVAAASKPTSDASTTASPAIIKNPFVLKPTEDKNADSALKTAPAPPKFSTGTTDFFSQFKKQAEANAEKEKAKRKAEDYDSEEDDEDEWERKDAEEQRKKREQIEALAKNRPKFIPGKGFSFEESPATSTESKDTDQNSAINTSTSSVGTSIFESKDASSFKSTNIFGHLSATQSEVEENDADDTEEASGDEDETKDPSFVPASDAESSRATTDKELAPTPVSTTSAGILGNGTASADVISKTLEKKSEDTKTSAADGGFPTVPASSATAAAPSGGRSLFDCIQYDKDGNPERREDATSDEKASDKPFSGLFKNSKFGSSFNASGSSTSNIFSSNGGAASTLEKTPSNTSNIFGSSTTLGSSTFKPASDNTWKINTPIKFAADSIATATSESKSESASGMATPDQSKPFSTLFGGSSAGAKSAGTPQQPLFGFGFGAPSQQAKPALASSTATSDTPSRSTTPGPNSETGAEGTEPGDAAEPLPQVDLARSTAGEENEDLVLETRARGLKIKPGAGWESQGVGYLRVLKHRTTSRSRIILRADPSGKVVLNTALNKAIDYSASGNNVRFFVPQAEGPPEQWALRVKKEEVDRLASTLEECKK</sequence>
<feature type="compositionally biased region" description="Low complexity" evidence="8">
    <location>
        <begin position="388"/>
        <end position="406"/>
    </location>
</feature>
<feature type="compositionally biased region" description="Basic and acidic residues" evidence="8">
    <location>
        <begin position="1067"/>
        <end position="1076"/>
    </location>
</feature>
<evidence type="ECO:0000259" key="9">
    <source>
        <dbReference type="PROSITE" id="PS50196"/>
    </source>
</evidence>
<feature type="region of interest" description="Disordered" evidence="8">
    <location>
        <begin position="1210"/>
        <end position="1305"/>
    </location>
</feature>
<evidence type="ECO:0000256" key="4">
    <source>
        <dbReference type="ARBA" id="ARBA00022927"/>
    </source>
</evidence>
<evidence type="ECO:0000256" key="7">
    <source>
        <dbReference type="ARBA" id="ARBA00023242"/>
    </source>
</evidence>
<feature type="compositionally biased region" description="Low complexity" evidence="8">
    <location>
        <begin position="1210"/>
        <end position="1222"/>
    </location>
</feature>
<feature type="domain" description="RanBD1" evidence="9">
    <location>
        <begin position="1305"/>
        <end position="1412"/>
    </location>
</feature>
<feature type="compositionally biased region" description="Polar residues" evidence="8">
    <location>
        <begin position="172"/>
        <end position="183"/>
    </location>
</feature>
<keyword evidence="6" id="KW-0906">Nuclear pore complex</keyword>
<feature type="compositionally biased region" description="Polar residues" evidence="8">
    <location>
        <begin position="228"/>
        <end position="254"/>
    </location>
</feature>
<dbReference type="Pfam" id="PF00638">
    <property type="entry name" value="Ran_BP1"/>
    <property type="match status" value="1"/>
</dbReference>
<dbReference type="EMBL" id="VIFY01000012">
    <property type="protein sequence ID" value="TQB76093.1"/>
    <property type="molecule type" value="Genomic_DNA"/>
</dbReference>
<feature type="compositionally biased region" description="Polar residues" evidence="8">
    <location>
        <begin position="1262"/>
        <end position="1292"/>
    </location>
</feature>
<keyword evidence="2" id="KW-0813">Transport</keyword>
<evidence type="ECO:0000313" key="10">
    <source>
        <dbReference type="EMBL" id="TQB76093.1"/>
    </source>
</evidence>
<dbReference type="PANTHER" id="PTHR38697:SF1">
    <property type="entry name" value="NUCLEAR PORE COMPLEX PROTEIN SIMILAR TO S. CEREVISIAE NUP2 (EUROFUNG)"/>
    <property type="match status" value="1"/>
</dbReference>
<dbReference type="InterPro" id="IPR011993">
    <property type="entry name" value="PH-like_dom_sf"/>
</dbReference>
<keyword evidence="4" id="KW-0653">Protein transport</keyword>
<evidence type="ECO:0000313" key="11">
    <source>
        <dbReference type="Proteomes" id="UP000319663"/>
    </source>
</evidence>
<dbReference type="Pfam" id="PF08911">
    <property type="entry name" value="NUP50"/>
    <property type="match status" value="1"/>
</dbReference>
<feature type="compositionally biased region" description="Basic and acidic residues" evidence="8">
    <location>
        <begin position="913"/>
        <end position="928"/>
    </location>
</feature>
<feature type="compositionally biased region" description="Low complexity" evidence="8">
    <location>
        <begin position="196"/>
        <end position="206"/>
    </location>
</feature>
<keyword evidence="5" id="KW-0811">Translocation</keyword>
<feature type="compositionally biased region" description="Basic and acidic residues" evidence="8">
    <location>
        <begin position="262"/>
        <end position="274"/>
    </location>
</feature>
<feature type="compositionally biased region" description="Basic and acidic residues" evidence="8">
    <location>
        <begin position="885"/>
        <end position="902"/>
    </location>
</feature>
<feature type="compositionally biased region" description="Low complexity" evidence="8">
    <location>
        <begin position="796"/>
        <end position="814"/>
    </location>
</feature>
<dbReference type="PANTHER" id="PTHR38697">
    <property type="entry name" value="NUCLEAR PORE COMPLEX PROTEIN SIMILAR TO S. CEREVISIAE NUP2 (EUROFUNG)"/>
    <property type="match status" value="1"/>
</dbReference>
<feature type="compositionally biased region" description="Polar residues" evidence="8">
    <location>
        <begin position="751"/>
        <end position="763"/>
    </location>
</feature>
<feature type="compositionally biased region" description="Polar residues" evidence="8">
    <location>
        <begin position="771"/>
        <end position="795"/>
    </location>
</feature>
<dbReference type="SMART" id="SM00160">
    <property type="entry name" value="RanBD"/>
    <property type="match status" value="1"/>
</dbReference>
<feature type="compositionally biased region" description="Polar residues" evidence="8">
    <location>
        <begin position="961"/>
        <end position="975"/>
    </location>
</feature>
<reference evidence="10 11" key="1">
    <citation type="submission" date="2019-06" db="EMBL/GenBank/DDBJ databases">
        <title>Wine fermentation using esterase from Monascus purpureus.</title>
        <authorList>
            <person name="Geng C."/>
            <person name="Zhang Y."/>
        </authorList>
    </citation>
    <scope>NUCLEOTIDE SEQUENCE [LARGE SCALE GENOMIC DNA]</scope>
    <source>
        <strain evidence="10">HQ1</strain>
    </source>
</reference>
<organism evidence="10 11">
    <name type="scientific">Monascus purpureus</name>
    <name type="common">Red mold</name>
    <name type="synonym">Monascus anka</name>
    <dbReference type="NCBI Taxonomy" id="5098"/>
    <lineage>
        <taxon>Eukaryota</taxon>
        <taxon>Fungi</taxon>
        <taxon>Dikarya</taxon>
        <taxon>Ascomycota</taxon>
        <taxon>Pezizomycotina</taxon>
        <taxon>Eurotiomycetes</taxon>
        <taxon>Eurotiomycetidae</taxon>
        <taxon>Eurotiales</taxon>
        <taxon>Aspergillaceae</taxon>
        <taxon>Monascus</taxon>
    </lineage>
</organism>
<feature type="compositionally biased region" description="Low complexity" evidence="8">
    <location>
        <begin position="40"/>
        <end position="72"/>
    </location>
</feature>
<evidence type="ECO:0000256" key="5">
    <source>
        <dbReference type="ARBA" id="ARBA00023010"/>
    </source>
</evidence>
<dbReference type="InterPro" id="IPR053074">
    <property type="entry name" value="NPC_Nucleoporin"/>
</dbReference>
<evidence type="ECO:0000256" key="6">
    <source>
        <dbReference type="ARBA" id="ARBA00023132"/>
    </source>
</evidence>
<evidence type="ECO:0000256" key="1">
    <source>
        <dbReference type="ARBA" id="ARBA00004567"/>
    </source>
</evidence>
<dbReference type="GO" id="GO:0005643">
    <property type="term" value="C:nuclear pore"/>
    <property type="evidence" value="ECO:0007669"/>
    <property type="project" value="UniProtKB-SubCell"/>
</dbReference>
<feature type="region of interest" description="Disordered" evidence="8">
    <location>
        <begin position="1"/>
        <end position="86"/>
    </location>
</feature>
<feature type="compositionally biased region" description="Low complexity" evidence="8">
    <location>
        <begin position="157"/>
        <end position="171"/>
    </location>
</feature>
<feature type="compositionally biased region" description="Low complexity" evidence="8">
    <location>
        <begin position="1238"/>
        <end position="1248"/>
    </location>
</feature>
<feature type="compositionally biased region" description="Low complexity" evidence="8">
    <location>
        <begin position="1178"/>
        <end position="1187"/>
    </location>
</feature>
<dbReference type="SUPFAM" id="SSF50729">
    <property type="entry name" value="PH domain-like"/>
    <property type="match status" value="1"/>
</dbReference>
<feature type="compositionally biased region" description="Polar residues" evidence="8">
    <location>
        <begin position="471"/>
        <end position="484"/>
    </location>
</feature>